<sequence>MGHAPVLSIGEKNGLESWITGKAKIGFPMHPEEVKDTVQKVLEKIQKPNSFKNNRPGNKWLKGFHEMLQIPSQTNSLLDGVIQVGFYQWLIENEIKFPVLFLLDGHKSHLNPELAEFCVQKRILLYCLFPNATHILQRCDVGIFRPLKQVWRKEYQIYKQRSNRTLTKATFTPVFHKVFTNACKPEIIRNAFRCCGLYPFNVNNVGFSKCMNNRSREADLEIANISNKNTNSVRFLKILENELSPATLKRYKLAAKLEKDNQMKLALMQRKEQKKPVSIERKKLKKLASIHWKQQKRLISIQRKELKKSASMDWKE</sequence>
<feature type="domain" description="DDE-1" evidence="1">
    <location>
        <begin position="89"/>
        <end position="168"/>
    </location>
</feature>
<dbReference type="EMBL" id="VTPC01004005">
    <property type="protein sequence ID" value="KAF2897619.1"/>
    <property type="molecule type" value="Genomic_DNA"/>
</dbReference>
<dbReference type="OrthoDB" id="6764961at2759"/>
<dbReference type="GO" id="GO:0003676">
    <property type="term" value="F:nucleic acid binding"/>
    <property type="evidence" value="ECO:0007669"/>
    <property type="project" value="InterPro"/>
</dbReference>
<evidence type="ECO:0000313" key="3">
    <source>
        <dbReference type="Proteomes" id="UP000801492"/>
    </source>
</evidence>
<dbReference type="AlphaFoldDB" id="A0A8K0D461"/>
<organism evidence="2 3">
    <name type="scientific">Ignelater luminosus</name>
    <name type="common">Cucubano</name>
    <name type="synonym">Pyrophorus luminosus</name>
    <dbReference type="NCBI Taxonomy" id="2038154"/>
    <lineage>
        <taxon>Eukaryota</taxon>
        <taxon>Metazoa</taxon>
        <taxon>Ecdysozoa</taxon>
        <taxon>Arthropoda</taxon>
        <taxon>Hexapoda</taxon>
        <taxon>Insecta</taxon>
        <taxon>Pterygota</taxon>
        <taxon>Neoptera</taxon>
        <taxon>Endopterygota</taxon>
        <taxon>Coleoptera</taxon>
        <taxon>Polyphaga</taxon>
        <taxon>Elateriformia</taxon>
        <taxon>Elateroidea</taxon>
        <taxon>Elateridae</taxon>
        <taxon>Agrypninae</taxon>
        <taxon>Pyrophorini</taxon>
        <taxon>Ignelater</taxon>
    </lineage>
</organism>
<reference evidence="2" key="1">
    <citation type="submission" date="2019-08" db="EMBL/GenBank/DDBJ databases">
        <title>The genome of the North American firefly Photinus pyralis.</title>
        <authorList>
            <consortium name="Photinus pyralis genome working group"/>
            <person name="Fallon T.R."/>
            <person name="Sander Lower S.E."/>
            <person name="Weng J.-K."/>
        </authorList>
    </citation>
    <scope>NUCLEOTIDE SEQUENCE</scope>
    <source>
        <strain evidence="2">TRF0915ILg1</strain>
        <tissue evidence="2">Whole body</tissue>
    </source>
</reference>
<dbReference type="Pfam" id="PF03184">
    <property type="entry name" value="DDE_1"/>
    <property type="match status" value="1"/>
</dbReference>
<evidence type="ECO:0000259" key="1">
    <source>
        <dbReference type="Pfam" id="PF03184"/>
    </source>
</evidence>
<comment type="caution">
    <text evidence="2">The sequence shown here is derived from an EMBL/GenBank/DDBJ whole genome shotgun (WGS) entry which is preliminary data.</text>
</comment>
<proteinExistence type="predicted"/>
<name>A0A8K0D461_IGNLU</name>
<protein>
    <recommendedName>
        <fullName evidence="1">DDE-1 domain-containing protein</fullName>
    </recommendedName>
</protein>
<accession>A0A8K0D461</accession>
<dbReference type="InterPro" id="IPR004875">
    <property type="entry name" value="DDE_SF_endonuclease_dom"/>
</dbReference>
<keyword evidence="3" id="KW-1185">Reference proteome</keyword>
<dbReference type="Proteomes" id="UP000801492">
    <property type="component" value="Unassembled WGS sequence"/>
</dbReference>
<evidence type="ECO:0000313" key="2">
    <source>
        <dbReference type="EMBL" id="KAF2897619.1"/>
    </source>
</evidence>
<gene>
    <name evidence="2" type="ORF">ILUMI_08555</name>
</gene>